<keyword evidence="8" id="KW-0472">Membrane</keyword>
<evidence type="ECO:0000256" key="1">
    <source>
        <dbReference type="ARBA" id="ARBA00004323"/>
    </source>
</evidence>
<keyword evidence="5" id="KW-0735">Signal-anchor</keyword>
<evidence type="ECO:0000256" key="9">
    <source>
        <dbReference type="ARBA" id="ARBA00023180"/>
    </source>
</evidence>
<dbReference type="Pfam" id="PF06990">
    <property type="entry name" value="Gal-3-0_sulfotr"/>
    <property type="match status" value="1"/>
</dbReference>
<organism evidence="10 11">
    <name type="scientific">Mya arenaria</name>
    <name type="common">Soft-shell clam</name>
    <dbReference type="NCBI Taxonomy" id="6604"/>
    <lineage>
        <taxon>Eukaryota</taxon>
        <taxon>Metazoa</taxon>
        <taxon>Spiralia</taxon>
        <taxon>Lophotrochozoa</taxon>
        <taxon>Mollusca</taxon>
        <taxon>Bivalvia</taxon>
        <taxon>Autobranchia</taxon>
        <taxon>Heteroconchia</taxon>
        <taxon>Euheterodonta</taxon>
        <taxon>Imparidentia</taxon>
        <taxon>Neoheterodontei</taxon>
        <taxon>Myida</taxon>
        <taxon>Myoidea</taxon>
        <taxon>Myidae</taxon>
        <taxon>Mya</taxon>
    </lineage>
</organism>
<comment type="similarity">
    <text evidence="2">Belongs to the galactose-3-O-sulfotransferase family.</text>
</comment>
<dbReference type="InterPro" id="IPR027417">
    <property type="entry name" value="P-loop_NTPase"/>
</dbReference>
<sequence length="243" mass="28143">MQVKSFNPVRQSVVIAAILLVVYAFVPNPHLFTNLPHKISNYISITWNFTIPEVRHVGFLKVHKAGGSTIQNILFRFGILYNESVYARLLPRDAARVAIVRDPLEVMVSGAYYHRDVWGVDYLRKNTHHHPAISDLNLSSSDISKFQLRNFLDVSLYNYFSNIFKSKVLAAGDDFKYEVEHMQSVVSKVTDYCVFHERHSSSRDITVYQSDWNAEFTVNAEDCREMMTSELDFIDKIRKRKTN</sequence>
<gene>
    <name evidence="10" type="ORF">MAR_009185</name>
</gene>
<keyword evidence="9" id="KW-0325">Glycoprotein</keyword>
<dbReference type="InterPro" id="IPR009729">
    <property type="entry name" value="Gal-3-0_sulfotransfrase"/>
</dbReference>
<keyword evidence="4" id="KW-0812">Transmembrane</keyword>
<evidence type="ECO:0000256" key="2">
    <source>
        <dbReference type="ARBA" id="ARBA00008124"/>
    </source>
</evidence>
<dbReference type="PANTHER" id="PTHR14647">
    <property type="entry name" value="GALACTOSE-3-O-SULFOTRANSFERASE"/>
    <property type="match status" value="1"/>
</dbReference>
<protein>
    <submittedName>
        <fullName evidence="10">Uncharacterized protein</fullName>
    </submittedName>
</protein>
<dbReference type="PANTHER" id="PTHR14647:SF87">
    <property type="entry name" value="PUTATIVE-RELATED"/>
    <property type="match status" value="1"/>
</dbReference>
<keyword evidence="11" id="KW-1185">Reference proteome</keyword>
<dbReference type="SUPFAM" id="SSF52540">
    <property type="entry name" value="P-loop containing nucleoside triphosphate hydrolases"/>
    <property type="match status" value="1"/>
</dbReference>
<evidence type="ECO:0000313" key="10">
    <source>
        <dbReference type="EMBL" id="WAR02627.1"/>
    </source>
</evidence>
<reference evidence="10" key="1">
    <citation type="submission" date="2022-11" db="EMBL/GenBank/DDBJ databases">
        <title>Centuries of genome instability and evolution in soft-shell clam transmissible cancer (bioRxiv).</title>
        <authorList>
            <person name="Hart S.F.M."/>
            <person name="Yonemitsu M.A."/>
            <person name="Giersch R.M."/>
            <person name="Beal B.F."/>
            <person name="Arriagada G."/>
            <person name="Davis B.W."/>
            <person name="Ostrander E.A."/>
            <person name="Goff S.P."/>
            <person name="Metzger M.J."/>
        </authorList>
    </citation>
    <scope>NUCLEOTIDE SEQUENCE</scope>
    <source>
        <strain evidence="10">MELC-2E11</strain>
        <tissue evidence="10">Siphon/mantle</tissue>
    </source>
</reference>
<accession>A0ABY7E0X0</accession>
<evidence type="ECO:0000256" key="3">
    <source>
        <dbReference type="ARBA" id="ARBA00022679"/>
    </source>
</evidence>
<keyword evidence="3" id="KW-0808">Transferase</keyword>
<name>A0ABY7E0X0_MYAAR</name>
<evidence type="ECO:0000313" key="11">
    <source>
        <dbReference type="Proteomes" id="UP001164746"/>
    </source>
</evidence>
<evidence type="ECO:0000256" key="4">
    <source>
        <dbReference type="ARBA" id="ARBA00022692"/>
    </source>
</evidence>
<comment type="subcellular location">
    <subcellularLocation>
        <location evidence="1">Golgi apparatus membrane</location>
        <topology evidence="1">Single-pass type II membrane protein</topology>
    </subcellularLocation>
</comment>
<dbReference type="EMBL" id="CP111015">
    <property type="protein sequence ID" value="WAR02627.1"/>
    <property type="molecule type" value="Genomic_DNA"/>
</dbReference>
<keyword evidence="6" id="KW-1133">Transmembrane helix</keyword>
<evidence type="ECO:0000256" key="5">
    <source>
        <dbReference type="ARBA" id="ARBA00022968"/>
    </source>
</evidence>
<evidence type="ECO:0000256" key="6">
    <source>
        <dbReference type="ARBA" id="ARBA00022989"/>
    </source>
</evidence>
<dbReference type="Gene3D" id="3.40.50.300">
    <property type="entry name" value="P-loop containing nucleotide triphosphate hydrolases"/>
    <property type="match status" value="1"/>
</dbReference>
<proteinExistence type="inferred from homology"/>
<evidence type="ECO:0000256" key="8">
    <source>
        <dbReference type="ARBA" id="ARBA00023136"/>
    </source>
</evidence>
<dbReference type="Proteomes" id="UP001164746">
    <property type="component" value="Chromosome 4"/>
</dbReference>
<keyword evidence="7" id="KW-0333">Golgi apparatus</keyword>
<evidence type="ECO:0000256" key="7">
    <source>
        <dbReference type="ARBA" id="ARBA00023034"/>
    </source>
</evidence>